<dbReference type="Proteomes" id="UP001596119">
    <property type="component" value="Unassembled WGS sequence"/>
</dbReference>
<name>A0ABW1IG32_9PSEU</name>
<evidence type="ECO:0000313" key="2">
    <source>
        <dbReference type="Proteomes" id="UP001596119"/>
    </source>
</evidence>
<protein>
    <submittedName>
        <fullName evidence="1">Uncharacterized protein</fullName>
    </submittedName>
</protein>
<accession>A0ABW1IG32</accession>
<proteinExistence type="predicted"/>
<keyword evidence="2" id="KW-1185">Reference proteome</keyword>
<evidence type="ECO:0000313" key="1">
    <source>
        <dbReference type="EMBL" id="MFC5951626.1"/>
    </source>
</evidence>
<sequence length="55" mass="5678">MNGAELEVAVEGAGETIVDVHGAGIADSSLPVRRRGRGSGDPRPLVVVVAAQVRW</sequence>
<dbReference type="RefSeq" id="WP_379569754.1">
    <property type="nucleotide sequence ID" value="NZ_JBHSQK010000077.1"/>
</dbReference>
<organism evidence="1 2">
    <name type="scientific">Pseudonocardia lutea</name>
    <dbReference type="NCBI Taxonomy" id="2172015"/>
    <lineage>
        <taxon>Bacteria</taxon>
        <taxon>Bacillati</taxon>
        <taxon>Actinomycetota</taxon>
        <taxon>Actinomycetes</taxon>
        <taxon>Pseudonocardiales</taxon>
        <taxon>Pseudonocardiaceae</taxon>
        <taxon>Pseudonocardia</taxon>
    </lineage>
</organism>
<dbReference type="EMBL" id="JBHSQK010000077">
    <property type="protein sequence ID" value="MFC5951626.1"/>
    <property type="molecule type" value="Genomic_DNA"/>
</dbReference>
<gene>
    <name evidence="1" type="ORF">ACFQH9_25500</name>
</gene>
<reference evidence="2" key="1">
    <citation type="journal article" date="2019" name="Int. J. Syst. Evol. Microbiol.">
        <title>The Global Catalogue of Microorganisms (GCM) 10K type strain sequencing project: providing services to taxonomists for standard genome sequencing and annotation.</title>
        <authorList>
            <consortium name="The Broad Institute Genomics Platform"/>
            <consortium name="The Broad Institute Genome Sequencing Center for Infectious Disease"/>
            <person name="Wu L."/>
            <person name="Ma J."/>
        </authorList>
    </citation>
    <scope>NUCLEOTIDE SEQUENCE [LARGE SCALE GENOMIC DNA]</scope>
    <source>
        <strain evidence="2">CGMCC 4.7397</strain>
    </source>
</reference>
<comment type="caution">
    <text evidence="1">The sequence shown here is derived from an EMBL/GenBank/DDBJ whole genome shotgun (WGS) entry which is preliminary data.</text>
</comment>